<evidence type="ECO:0000256" key="7">
    <source>
        <dbReference type="ARBA" id="ARBA00023157"/>
    </source>
</evidence>
<reference evidence="11" key="1">
    <citation type="journal article" date="2019" name="Int. J. Syst. Evol. Microbiol.">
        <title>The Global Catalogue of Microorganisms (GCM) 10K type strain sequencing project: providing services to taxonomists for standard genome sequencing and annotation.</title>
        <authorList>
            <consortium name="The Broad Institute Genomics Platform"/>
            <consortium name="The Broad Institute Genome Sequencing Center for Infectious Disease"/>
            <person name="Wu L."/>
            <person name="Ma J."/>
        </authorList>
    </citation>
    <scope>NUCLEOTIDE SEQUENCE [LARGE SCALE GENOMIC DNA]</scope>
    <source>
        <strain evidence="11">JCM 17137</strain>
    </source>
</reference>
<evidence type="ECO:0000256" key="6">
    <source>
        <dbReference type="ARBA" id="ARBA00022900"/>
    </source>
</evidence>
<evidence type="ECO:0000256" key="1">
    <source>
        <dbReference type="ARBA" id="ARBA00004613"/>
    </source>
</evidence>
<evidence type="ECO:0000313" key="11">
    <source>
        <dbReference type="Proteomes" id="UP001500908"/>
    </source>
</evidence>
<evidence type="ECO:0000256" key="3">
    <source>
        <dbReference type="ARBA" id="ARBA00011738"/>
    </source>
</evidence>
<sequence>MKGCRQKIPHSRLRRHYVTAGYARHPLAADKPAVTVRHAAPGRAAQTPGASLAEESVMSTSPKTALATVLTAAATLIVSLALPAVADTATDERKPLASMRMVMYDVGATPTPVESDLSTKAPVLSKATLECTPDGGTHPTPGDACDSLRAVGGNFDQLPTAPETYCIALYDPVTVVVKGHWQSSPMGPVRPIDFKRTYSNSCQAAVQSDHVFAF</sequence>
<dbReference type="InterPro" id="IPR000691">
    <property type="entry name" value="Prot_inh_I16_SSI"/>
</dbReference>
<accession>A0ABP7FKP1</accession>
<dbReference type="InterPro" id="IPR020054">
    <property type="entry name" value="Prot_inh_SSI_I16_CS"/>
</dbReference>
<evidence type="ECO:0000256" key="4">
    <source>
        <dbReference type="ARBA" id="ARBA00022525"/>
    </source>
</evidence>
<keyword evidence="7" id="KW-1015">Disulfide bond</keyword>
<dbReference type="EMBL" id="BAABDD010000007">
    <property type="protein sequence ID" value="GAA3741010.1"/>
    <property type="molecule type" value="Genomic_DNA"/>
</dbReference>
<keyword evidence="11" id="KW-1185">Reference proteome</keyword>
<evidence type="ECO:0000256" key="2">
    <source>
        <dbReference type="ARBA" id="ARBA00010472"/>
    </source>
</evidence>
<dbReference type="PRINTS" id="PR00294">
    <property type="entry name" value="SSBTLNINHBTR"/>
</dbReference>
<dbReference type="InterPro" id="IPR023549">
    <property type="entry name" value="Subtilisin_inhibitor"/>
</dbReference>
<dbReference type="SUPFAM" id="SSF55399">
    <property type="entry name" value="Subtilisin inhibitor"/>
    <property type="match status" value="1"/>
</dbReference>
<evidence type="ECO:0000256" key="5">
    <source>
        <dbReference type="ARBA" id="ARBA00022690"/>
    </source>
</evidence>
<comment type="subunit">
    <text evidence="3">Homodimer.</text>
</comment>
<organism evidence="10 11">
    <name type="scientific">Salinactinospora qingdaonensis</name>
    <dbReference type="NCBI Taxonomy" id="702744"/>
    <lineage>
        <taxon>Bacteria</taxon>
        <taxon>Bacillati</taxon>
        <taxon>Actinomycetota</taxon>
        <taxon>Actinomycetes</taxon>
        <taxon>Streptosporangiales</taxon>
        <taxon>Nocardiopsidaceae</taxon>
        <taxon>Salinactinospora</taxon>
    </lineage>
</organism>
<comment type="similarity">
    <text evidence="2 8">Belongs to the protease inhibitor I16 (SSI) family.</text>
</comment>
<evidence type="ECO:0000259" key="9">
    <source>
        <dbReference type="Pfam" id="PF00720"/>
    </source>
</evidence>
<comment type="caution">
    <text evidence="10">The sequence shown here is derived from an EMBL/GenBank/DDBJ whole genome shotgun (WGS) entry which is preliminary data.</text>
</comment>
<proteinExistence type="inferred from homology"/>
<dbReference type="Gene3D" id="3.30.350.10">
    <property type="entry name" value="Subtilisin inhibitor-like"/>
    <property type="match status" value="1"/>
</dbReference>
<dbReference type="Proteomes" id="UP001500908">
    <property type="component" value="Unassembled WGS sequence"/>
</dbReference>
<dbReference type="Pfam" id="PF00720">
    <property type="entry name" value="SSI"/>
    <property type="match status" value="1"/>
</dbReference>
<gene>
    <name evidence="10" type="ORF">GCM10022402_20990</name>
</gene>
<evidence type="ECO:0000313" key="10">
    <source>
        <dbReference type="EMBL" id="GAA3741010.1"/>
    </source>
</evidence>
<feature type="domain" description="Subtilisin inhibitor" evidence="9">
    <location>
        <begin position="119"/>
        <end position="200"/>
    </location>
</feature>
<dbReference type="PROSITE" id="PS00999">
    <property type="entry name" value="SSI"/>
    <property type="match status" value="1"/>
</dbReference>
<dbReference type="InterPro" id="IPR036819">
    <property type="entry name" value="Subtilisin_inhibitor-like_sf"/>
</dbReference>
<evidence type="ECO:0000256" key="8">
    <source>
        <dbReference type="RuleBase" id="RU003471"/>
    </source>
</evidence>
<comment type="subcellular location">
    <subcellularLocation>
        <location evidence="1">Secreted</location>
    </subcellularLocation>
</comment>
<keyword evidence="4" id="KW-0964">Secreted</keyword>
<name>A0ABP7FKP1_9ACTN</name>
<protein>
    <recommendedName>
        <fullName evidence="9">Subtilisin inhibitor domain-containing protein</fullName>
    </recommendedName>
</protein>
<keyword evidence="5 8" id="KW-0646">Protease inhibitor</keyword>
<keyword evidence="6 8" id="KW-0722">Serine protease inhibitor</keyword>